<dbReference type="OrthoDB" id="9807923at2"/>
<dbReference type="STRING" id="558152.IQ37_05900"/>
<keyword evidence="1" id="KW-0472">Membrane</keyword>
<dbReference type="InterPro" id="IPR023393">
    <property type="entry name" value="START-like_dom_sf"/>
</dbReference>
<evidence type="ECO:0008006" key="4">
    <source>
        <dbReference type="Google" id="ProtNLM"/>
    </source>
</evidence>
<keyword evidence="3" id="KW-1185">Reference proteome</keyword>
<keyword evidence="1" id="KW-0812">Transmembrane</keyword>
<proteinExistence type="predicted"/>
<comment type="caution">
    <text evidence="2">The sequence shown here is derived from an EMBL/GenBank/DDBJ whole genome shotgun (WGS) entry which is preliminary data.</text>
</comment>
<dbReference type="RefSeq" id="WP_034682541.1">
    <property type="nucleotide sequence ID" value="NZ_CP023049.2"/>
</dbReference>
<evidence type="ECO:0000313" key="3">
    <source>
        <dbReference type="Proteomes" id="UP000028709"/>
    </source>
</evidence>
<dbReference type="CDD" id="cd07818">
    <property type="entry name" value="SRPBCC_1"/>
    <property type="match status" value="1"/>
</dbReference>
<accession>A0A086BK66</accession>
<dbReference type="EMBL" id="JPRJ01000007">
    <property type="protein sequence ID" value="KFF29330.1"/>
    <property type="molecule type" value="Genomic_DNA"/>
</dbReference>
<dbReference type="SUPFAM" id="SSF55961">
    <property type="entry name" value="Bet v1-like"/>
    <property type="match status" value="1"/>
</dbReference>
<organism evidence="2 3">
    <name type="scientific">Chryseobacterium piperi</name>
    <dbReference type="NCBI Taxonomy" id="558152"/>
    <lineage>
        <taxon>Bacteria</taxon>
        <taxon>Pseudomonadati</taxon>
        <taxon>Bacteroidota</taxon>
        <taxon>Flavobacteriia</taxon>
        <taxon>Flavobacteriales</taxon>
        <taxon>Weeksellaceae</taxon>
        <taxon>Chryseobacterium group</taxon>
        <taxon>Chryseobacterium</taxon>
    </lineage>
</organism>
<gene>
    <name evidence="2" type="ORF">IQ37_05900</name>
</gene>
<dbReference type="AlphaFoldDB" id="A0A086BK66"/>
<dbReference type="Proteomes" id="UP000028709">
    <property type="component" value="Unassembled WGS sequence"/>
</dbReference>
<protein>
    <recommendedName>
        <fullName evidence="4">Polyketide cyclase</fullName>
    </recommendedName>
</protein>
<evidence type="ECO:0000256" key="1">
    <source>
        <dbReference type="SAM" id="Phobius"/>
    </source>
</evidence>
<keyword evidence="1" id="KW-1133">Transmembrane helix</keyword>
<sequence length="176" mass="19862">MKTILKILGILIVLAILYVVFAMLVFSKDYHFERSVIINAPKEKVWQHVGSTKAFNTWNPFAKADKNIMITYSGASGEVGDSYHWKGNDEVGEGEQTVTAVVPNEKLTSKLHFIKPFEGDATANFILTPEGNKTKVTWAMDNELNTMMKVMKPMMDNQMGKTFDQGLRELKKLAEQ</sequence>
<dbReference type="Pfam" id="PF10604">
    <property type="entry name" value="Polyketide_cyc2"/>
    <property type="match status" value="1"/>
</dbReference>
<name>A0A086BK66_9FLAO</name>
<dbReference type="Gene3D" id="3.30.530.20">
    <property type="match status" value="1"/>
</dbReference>
<reference evidence="2 3" key="1">
    <citation type="submission" date="2014-07" db="EMBL/GenBank/DDBJ databases">
        <title>Genome of Chryseobacterium piperi CTM.</title>
        <authorList>
            <person name="Pipes S.E."/>
            <person name="Stropko S.J."/>
            <person name="Newman J.D."/>
        </authorList>
    </citation>
    <scope>NUCLEOTIDE SEQUENCE [LARGE SCALE GENOMIC DNA]</scope>
    <source>
        <strain evidence="2 3">CTM</strain>
    </source>
</reference>
<dbReference type="KEGG" id="cpip:CJF12_18760"/>
<feature type="transmembrane region" description="Helical" evidence="1">
    <location>
        <begin position="7"/>
        <end position="26"/>
    </location>
</feature>
<dbReference type="eggNOG" id="COG3832">
    <property type="taxonomic scope" value="Bacteria"/>
</dbReference>
<dbReference type="InterPro" id="IPR019587">
    <property type="entry name" value="Polyketide_cyclase/dehydratase"/>
</dbReference>
<evidence type="ECO:0000313" key="2">
    <source>
        <dbReference type="EMBL" id="KFF29330.1"/>
    </source>
</evidence>